<evidence type="ECO:0000313" key="1">
    <source>
        <dbReference type="EMBL" id="SVC85519.1"/>
    </source>
</evidence>
<dbReference type="EMBL" id="UINC01114889">
    <property type="protein sequence ID" value="SVC85519.1"/>
    <property type="molecule type" value="Genomic_DNA"/>
</dbReference>
<proteinExistence type="predicted"/>
<feature type="non-terminal residue" evidence="1">
    <location>
        <position position="111"/>
    </location>
</feature>
<gene>
    <name evidence="1" type="ORF">METZ01_LOCUS338373</name>
</gene>
<name>A0A382QJ27_9ZZZZ</name>
<dbReference type="PANTHER" id="PTHR30528:SF0">
    <property type="entry name" value="CYTOPLASMIC PROTEIN"/>
    <property type="match status" value="1"/>
</dbReference>
<protein>
    <submittedName>
        <fullName evidence="1">Uncharacterized protein</fullName>
    </submittedName>
</protein>
<dbReference type="Pfam" id="PF06224">
    <property type="entry name" value="AlkZ-like"/>
    <property type="match status" value="1"/>
</dbReference>
<dbReference type="PANTHER" id="PTHR30528">
    <property type="entry name" value="CYTOPLASMIC PROTEIN"/>
    <property type="match status" value="1"/>
</dbReference>
<sequence length="111" mass="12815">MIELTSKQLRRLALDGQGLMVAKPFGMGAGAVLKALEHLHYVQIDTISVVDRAHHHVFKTRVADYSPDMLHQLQATQRSVFEYWSHAAAYLPMRDYRFYLPIMLGYRNARL</sequence>
<accession>A0A382QJ27</accession>
<reference evidence="1" key="1">
    <citation type="submission" date="2018-05" db="EMBL/GenBank/DDBJ databases">
        <authorList>
            <person name="Lanie J.A."/>
            <person name="Ng W.-L."/>
            <person name="Kazmierczak K.M."/>
            <person name="Andrzejewski T.M."/>
            <person name="Davidsen T.M."/>
            <person name="Wayne K.J."/>
            <person name="Tettelin H."/>
            <person name="Glass J.I."/>
            <person name="Rusch D."/>
            <person name="Podicherti R."/>
            <person name="Tsui H.-C.T."/>
            <person name="Winkler M.E."/>
        </authorList>
    </citation>
    <scope>NUCLEOTIDE SEQUENCE</scope>
</reference>
<dbReference type="AlphaFoldDB" id="A0A382QJ27"/>
<organism evidence="1">
    <name type="scientific">marine metagenome</name>
    <dbReference type="NCBI Taxonomy" id="408172"/>
    <lineage>
        <taxon>unclassified sequences</taxon>
        <taxon>metagenomes</taxon>
        <taxon>ecological metagenomes</taxon>
    </lineage>
</organism>
<dbReference type="InterPro" id="IPR009351">
    <property type="entry name" value="AlkZ-like"/>
</dbReference>